<dbReference type="Pfam" id="PF14539">
    <property type="entry name" value="DUF4442"/>
    <property type="match status" value="1"/>
</dbReference>
<comment type="caution">
    <text evidence="1">The sequence shown here is derived from an EMBL/GenBank/DDBJ whole genome shotgun (WGS) entry which is preliminary data.</text>
</comment>
<sequence length="172" mass="19949">MNGFALLPKLTARAKTSPGWLRLLNLLLGRIIPFNRPHGFVIEELRDNYLRTTAPYRRSNHNHLRGIHACAIATIAEFSGGYLLLSRLDPRKYRLIMSRIEVDYVYQAKDRIVSESDLPEERLQREIIEPLQEQEAVTIRMESRISDVQGNRIATAVTIWQVKGWDLVRTRI</sequence>
<dbReference type="EMBL" id="JACHEO010000002">
    <property type="protein sequence ID" value="MBB5347064.1"/>
    <property type="molecule type" value="Genomic_DNA"/>
</dbReference>
<organism evidence="1 2">
    <name type="scientific">Desulfoprunum benzoelyticum</name>
    <dbReference type="NCBI Taxonomy" id="1506996"/>
    <lineage>
        <taxon>Bacteria</taxon>
        <taxon>Pseudomonadati</taxon>
        <taxon>Thermodesulfobacteriota</taxon>
        <taxon>Desulfobulbia</taxon>
        <taxon>Desulfobulbales</taxon>
        <taxon>Desulfobulbaceae</taxon>
        <taxon>Desulfoprunum</taxon>
    </lineage>
</organism>
<protein>
    <submittedName>
        <fullName evidence="1">Acyl-coenzyme A thioesterase PaaI-like protein</fullName>
    </submittedName>
</protein>
<gene>
    <name evidence="1" type="ORF">HNQ81_000774</name>
</gene>
<dbReference type="InterPro" id="IPR027961">
    <property type="entry name" value="DUF4442"/>
</dbReference>
<evidence type="ECO:0000313" key="2">
    <source>
        <dbReference type="Proteomes" id="UP000539642"/>
    </source>
</evidence>
<dbReference type="InterPro" id="IPR029069">
    <property type="entry name" value="HotDog_dom_sf"/>
</dbReference>
<name>A0A840UUJ2_9BACT</name>
<keyword evidence="2" id="KW-1185">Reference proteome</keyword>
<dbReference type="Proteomes" id="UP000539642">
    <property type="component" value="Unassembled WGS sequence"/>
</dbReference>
<dbReference type="SUPFAM" id="SSF54637">
    <property type="entry name" value="Thioesterase/thiol ester dehydrase-isomerase"/>
    <property type="match status" value="1"/>
</dbReference>
<proteinExistence type="predicted"/>
<dbReference type="RefSeq" id="WP_183348478.1">
    <property type="nucleotide sequence ID" value="NZ_JACHEO010000002.1"/>
</dbReference>
<evidence type="ECO:0000313" key="1">
    <source>
        <dbReference type="EMBL" id="MBB5347064.1"/>
    </source>
</evidence>
<accession>A0A840UUJ2</accession>
<dbReference type="AlphaFoldDB" id="A0A840UUJ2"/>
<reference evidence="1 2" key="1">
    <citation type="submission" date="2020-08" db="EMBL/GenBank/DDBJ databases">
        <title>Genomic Encyclopedia of Type Strains, Phase IV (KMG-IV): sequencing the most valuable type-strain genomes for metagenomic binning, comparative biology and taxonomic classification.</title>
        <authorList>
            <person name="Goeker M."/>
        </authorList>
    </citation>
    <scope>NUCLEOTIDE SEQUENCE [LARGE SCALE GENOMIC DNA]</scope>
    <source>
        <strain evidence="1 2">DSM 28570</strain>
    </source>
</reference>
<dbReference type="Gene3D" id="3.10.129.10">
    <property type="entry name" value="Hotdog Thioesterase"/>
    <property type="match status" value="1"/>
</dbReference>